<evidence type="ECO:0000313" key="2">
    <source>
        <dbReference type="EMBL" id="KAK6538393.1"/>
    </source>
</evidence>
<gene>
    <name evidence="2" type="ORF">TWF694_011272</name>
</gene>
<keyword evidence="3" id="KW-1185">Reference proteome</keyword>
<accession>A0AAV9X909</accession>
<dbReference type="EMBL" id="JAVHJO010000008">
    <property type="protein sequence ID" value="KAK6538393.1"/>
    <property type="molecule type" value="Genomic_DNA"/>
</dbReference>
<proteinExistence type="predicted"/>
<organism evidence="2 3">
    <name type="scientific">Orbilia ellipsospora</name>
    <dbReference type="NCBI Taxonomy" id="2528407"/>
    <lineage>
        <taxon>Eukaryota</taxon>
        <taxon>Fungi</taxon>
        <taxon>Dikarya</taxon>
        <taxon>Ascomycota</taxon>
        <taxon>Pezizomycotina</taxon>
        <taxon>Orbiliomycetes</taxon>
        <taxon>Orbiliales</taxon>
        <taxon>Orbiliaceae</taxon>
        <taxon>Orbilia</taxon>
    </lineage>
</organism>
<name>A0AAV9X909_9PEZI</name>
<reference evidence="2 3" key="1">
    <citation type="submission" date="2019-10" db="EMBL/GenBank/DDBJ databases">
        <authorList>
            <person name="Palmer J.M."/>
        </authorList>
    </citation>
    <scope>NUCLEOTIDE SEQUENCE [LARGE SCALE GENOMIC DNA]</scope>
    <source>
        <strain evidence="2 3">TWF694</strain>
    </source>
</reference>
<evidence type="ECO:0000256" key="1">
    <source>
        <dbReference type="SAM" id="MobiDB-lite"/>
    </source>
</evidence>
<sequence>MDNILCTNTNFKPKYLYVSIESRILGAIKPSSSTMSAPLLRSAAQAVKTVPAAGAADTAVAARSAVAATGRSSTLTASITQQGGAASRTITTSSSLASPPVVLNKSITETLKDTARVVDQTSSEGLEKVIELAENAVKLTKEKENTAEAAAIGAKTTLDSNSSSGEIAAKIQSAAADAFEREQPTHVAQQPQGEGEPAGILASIEKLTPDFSSLAGAGR</sequence>
<feature type="region of interest" description="Disordered" evidence="1">
    <location>
        <begin position="175"/>
        <end position="199"/>
    </location>
</feature>
<evidence type="ECO:0000313" key="3">
    <source>
        <dbReference type="Proteomes" id="UP001365542"/>
    </source>
</evidence>
<dbReference type="Proteomes" id="UP001365542">
    <property type="component" value="Unassembled WGS sequence"/>
</dbReference>
<protein>
    <submittedName>
        <fullName evidence="2">Uncharacterized protein</fullName>
    </submittedName>
</protein>
<dbReference type="AlphaFoldDB" id="A0AAV9X909"/>
<comment type="caution">
    <text evidence="2">The sequence shown here is derived from an EMBL/GenBank/DDBJ whole genome shotgun (WGS) entry which is preliminary data.</text>
</comment>